<dbReference type="PROSITE" id="PS50175">
    <property type="entry name" value="ASP_PROT_RETROV"/>
    <property type="match status" value="1"/>
</dbReference>
<dbReference type="InterPro" id="IPR001995">
    <property type="entry name" value="Peptidase_A2_cat"/>
</dbReference>
<dbReference type="Pfam" id="PF13650">
    <property type="entry name" value="Asp_protease_2"/>
    <property type="match status" value="1"/>
</dbReference>
<evidence type="ECO:0000256" key="1">
    <source>
        <dbReference type="ARBA" id="ARBA00022801"/>
    </source>
</evidence>
<dbReference type="Gene3D" id="2.40.70.10">
    <property type="entry name" value="Acid Proteases"/>
    <property type="match status" value="1"/>
</dbReference>
<dbReference type="InterPro" id="IPR021109">
    <property type="entry name" value="Peptidase_aspartic_dom_sf"/>
</dbReference>
<accession>A0A2M7TDJ8</accession>
<organism evidence="3 4">
    <name type="scientific">candidate division WWE3 bacterium CG_4_10_14_0_2_um_filter_42_8</name>
    <dbReference type="NCBI Taxonomy" id="1975074"/>
    <lineage>
        <taxon>Bacteria</taxon>
        <taxon>Katanobacteria</taxon>
    </lineage>
</organism>
<dbReference type="EMBL" id="PFNJ01000017">
    <property type="protein sequence ID" value="PIZ43564.1"/>
    <property type="molecule type" value="Genomic_DNA"/>
</dbReference>
<comment type="caution">
    <text evidence="3">The sequence shown here is derived from an EMBL/GenBank/DDBJ whole genome shotgun (WGS) entry which is preliminary data.</text>
</comment>
<dbReference type="Proteomes" id="UP000230970">
    <property type="component" value="Unassembled WGS sequence"/>
</dbReference>
<protein>
    <recommendedName>
        <fullName evidence="2">Peptidase A2 domain-containing protein</fullName>
    </recommendedName>
</protein>
<evidence type="ECO:0000313" key="3">
    <source>
        <dbReference type="EMBL" id="PIZ43564.1"/>
    </source>
</evidence>
<dbReference type="InterPro" id="IPR001969">
    <property type="entry name" value="Aspartic_peptidase_AS"/>
</dbReference>
<evidence type="ECO:0000313" key="4">
    <source>
        <dbReference type="Proteomes" id="UP000230970"/>
    </source>
</evidence>
<keyword evidence="1" id="KW-0378">Hydrolase</keyword>
<name>A0A2M7TDJ8_UNCKA</name>
<gene>
    <name evidence="3" type="ORF">COY34_00640</name>
</gene>
<dbReference type="GO" id="GO:0006508">
    <property type="term" value="P:proteolysis"/>
    <property type="evidence" value="ECO:0007669"/>
    <property type="project" value="InterPro"/>
</dbReference>
<sequence length="137" mass="15431">MLKIKIPFTYIGKTKLGKIYRPYIKIEFSSSKIDEWIPVEAVLDTGADYTLLPRRYAQLLGIDVMQDCIPETTLGVGGSETIHLLKRDVKLKIGSWEKNIPLGFLERDDVPGLLGRLECLEALEITLKDLQTLLSLA</sequence>
<proteinExistence type="predicted"/>
<feature type="domain" description="Peptidase A2" evidence="2">
    <location>
        <begin position="39"/>
        <end position="78"/>
    </location>
</feature>
<reference evidence="4" key="1">
    <citation type="submission" date="2017-09" db="EMBL/GenBank/DDBJ databases">
        <title>Depth-based differentiation of microbial function through sediment-hosted aquifers and enrichment of novel symbionts in the deep terrestrial subsurface.</title>
        <authorList>
            <person name="Probst A.J."/>
            <person name="Ladd B."/>
            <person name="Jarett J.K."/>
            <person name="Geller-Mcgrath D.E."/>
            <person name="Sieber C.M.K."/>
            <person name="Emerson J.B."/>
            <person name="Anantharaman K."/>
            <person name="Thomas B.C."/>
            <person name="Malmstrom R."/>
            <person name="Stieglmeier M."/>
            <person name="Klingl A."/>
            <person name="Woyke T."/>
            <person name="Ryan C.M."/>
            <person name="Banfield J.F."/>
        </authorList>
    </citation>
    <scope>NUCLEOTIDE SEQUENCE [LARGE SCALE GENOMIC DNA]</scope>
</reference>
<dbReference type="PROSITE" id="PS00141">
    <property type="entry name" value="ASP_PROTEASE"/>
    <property type="match status" value="1"/>
</dbReference>
<dbReference type="SUPFAM" id="SSF50630">
    <property type="entry name" value="Acid proteases"/>
    <property type="match status" value="1"/>
</dbReference>
<evidence type="ECO:0000259" key="2">
    <source>
        <dbReference type="PROSITE" id="PS50175"/>
    </source>
</evidence>
<dbReference type="AlphaFoldDB" id="A0A2M7TDJ8"/>
<dbReference type="GO" id="GO:0004190">
    <property type="term" value="F:aspartic-type endopeptidase activity"/>
    <property type="evidence" value="ECO:0007669"/>
    <property type="project" value="InterPro"/>
</dbReference>